<dbReference type="KEGG" id="oai:OLEAN_C23140"/>
<dbReference type="AlphaFoldDB" id="R4YNW0"/>
<dbReference type="STRING" id="698738.OLEAN_C23140"/>
<dbReference type="InterPro" id="IPR021243">
    <property type="entry name" value="DUF2804"/>
</dbReference>
<evidence type="ECO:0000313" key="1">
    <source>
        <dbReference type="EMBL" id="CCK76490.1"/>
    </source>
</evidence>
<keyword evidence="2" id="KW-1185">Reference proteome</keyword>
<dbReference type="EMBL" id="FO203512">
    <property type="protein sequence ID" value="CCK76490.1"/>
    <property type="molecule type" value="Genomic_DNA"/>
</dbReference>
<dbReference type="PATRIC" id="fig|698738.3.peg.2395"/>
<sequence length="339" mass="38519">MAKEVLINKDGQASFGIFPGGVHDINYMDFDLRNAMDKRKGTLAKRLKFNQFQFIGFTCKQLIVGIAIVDLKIASNCFVYIYDPETNDYEEHNFINPFAFNTHIDTQPNSGKAFFQKGKNKVSIKATATPRLRSVSVELASGLKINAVLDESGDFEPLALCVRAGYEGFHFTQKSTALICNGTIEWGDKKLVLEEIGALASVDWTAGYMRRETFWNWGSLSCKLPDGRRLGFNLAAGVVETGFTENAVWIDDKMHKVDMVDFKFDRYHHNHAWALRSNDGAINLYFEPAGQRKDKTNAMIVATNFTQHFGRYYGEIFIKGERIHLDGEWGFTEDHYAKW</sequence>
<protein>
    <recommendedName>
        <fullName evidence="3">DUF2804 domain-containing protein</fullName>
    </recommendedName>
</protein>
<reference evidence="1 2" key="1">
    <citation type="journal article" date="2013" name="Nat. Commun.">
        <title>Genome sequence and functional genomic analysis of the oil-degrading bacterium Oleispira antarctica.</title>
        <authorList>
            <person name="Kube M."/>
            <person name="Chernikova T.N."/>
            <person name="Al-Ramahi Y."/>
            <person name="Beloqui A."/>
            <person name="Lopez-Cortez N."/>
            <person name="Guazzaroni M.E."/>
            <person name="Heipieper H.J."/>
            <person name="Klages S."/>
            <person name="Kotsyurbenko O.R."/>
            <person name="Langer I."/>
            <person name="Nechitaylo T.Y."/>
            <person name="Lunsdorf H."/>
            <person name="Fernandez M."/>
            <person name="Juarez S."/>
            <person name="Ciordia S."/>
            <person name="Singer A."/>
            <person name="Kagan O."/>
            <person name="Egorova O."/>
            <person name="Petit P.A."/>
            <person name="Stogios P."/>
            <person name="Kim Y."/>
            <person name="Tchigvintsev A."/>
            <person name="Flick R."/>
            <person name="Denaro R."/>
            <person name="Genovese M."/>
            <person name="Albar J.P."/>
            <person name="Reva O.N."/>
            <person name="Martinez-Gomariz M."/>
            <person name="Tran H."/>
            <person name="Ferrer M."/>
            <person name="Savchenko A."/>
            <person name="Yakunin A.F."/>
            <person name="Yakimov M.M."/>
            <person name="Golyshina O.V."/>
            <person name="Reinhardt R."/>
            <person name="Golyshin P.N."/>
        </authorList>
    </citation>
    <scope>NUCLEOTIDE SEQUENCE [LARGE SCALE GENOMIC DNA]</scope>
</reference>
<evidence type="ECO:0008006" key="3">
    <source>
        <dbReference type="Google" id="ProtNLM"/>
    </source>
</evidence>
<dbReference type="Pfam" id="PF10974">
    <property type="entry name" value="DUF2804"/>
    <property type="match status" value="1"/>
</dbReference>
<gene>
    <name evidence="1" type="ORF">OLEAN_C23140</name>
</gene>
<dbReference type="Proteomes" id="UP000032749">
    <property type="component" value="Chromosome"/>
</dbReference>
<accession>R4YNW0</accession>
<organism evidence="1 2">
    <name type="scientific">Oleispira antarctica RB-8</name>
    <dbReference type="NCBI Taxonomy" id="698738"/>
    <lineage>
        <taxon>Bacteria</taxon>
        <taxon>Pseudomonadati</taxon>
        <taxon>Pseudomonadota</taxon>
        <taxon>Gammaproteobacteria</taxon>
        <taxon>Oceanospirillales</taxon>
        <taxon>Oceanospirillaceae</taxon>
        <taxon>Oleispira</taxon>
    </lineage>
</organism>
<dbReference type="HOGENOM" id="CLU_068418_1_0_6"/>
<dbReference type="PANTHER" id="PTHR35868">
    <property type="entry name" value="DUF2804 DOMAIN-CONTAINING PROTEIN-RELATED"/>
    <property type="match status" value="1"/>
</dbReference>
<dbReference type="PANTHER" id="PTHR35868:SF4">
    <property type="entry name" value="DUF2804 DOMAIN-CONTAINING PROTEIN"/>
    <property type="match status" value="1"/>
</dbReference>
<proteinExistence type="predicted"/>
<name>R4YNW0_OLEAN</name>
<dbReference type="OrthoDB" id="9134802at2"/>
<evidence type="ECO:0000313" key="2">
    <source>
        <dbReference type="Proteomes" id="UP000032749"/>
    </source>
</evidence>